<dbReference type="InterPro" id="IPR050510">
    <property type="entry name" value="Cation_transp_ATPase_P-type"/>
</dbReference>
<dbReference type="GO" id="GO:0005886">
    <property type="term" value="C:plasma membrane"/>
    <property type="evidence" value="ECO:0007669"/>
    <property type="project" value="UniProtKB-SubCell"/>
</dbReference>
<accession>A0A815LYD5</accession>
<keyword evidence="3" id="KW-0812">Transmembrane</keyword>
<dbReference type="Pfam" id="PF00689">
    <property type="entry name" value="Cation_ATPase_C"/>
    <property type="match status" value="1"/>
</dbReference>
<dbReference type="PANTHER" id="PTHR43294">
    <property type="entry name" value="SODIUM/POTASSIUM-TRANSPORTING ATPASE SUBUNIT ALPHA"/>
    <property type="match status" value="1"/>
</dbReference>
<dbReference type="GO" id="GO:1902600">
    <property type="term" value="P:proton transmembrane transport"/>
    <property type="evidence" value="ECO:0007669"/>
    <property type="project" value="TreeGrafter"/>
</dbReference>
<reference evidence="5" key="1">
    <citation type="submission" date="2021-02" db="EMBL/GenBank/DDBJ databases">
        <authorList>
            <person name="Nowell W R."/>
        </authorList>
    </citation>
    <scope>NUCLEOTIDE SEQUENCE</scope>
</reference>
<name>A0A815LYD5_ADIRI</name>
<dbReference type="Proteomes" id="UP000663828">
    <property type="component" value="Unassembled WGS sequence"/>
</dbReference>
<proteinExistence type="predicted"/>
<dbReference type="GO" id="GO:0005391">
    <property type="term" value="F:P-type sodium:potassium-exchanging transporter activity"/>
    <property type="evidence" value="ECO:0007669"/>
    <property type="project" value="TreeGrafter"/>
</dbReference>
<dbReference type="GO" id="GO:0036376">
    <property type="term" value="P:sodium ion export across plasma membrane"/>
    <property type="evidence" value="ECO:0007669"/>
    <property type="project" value="TreeGrafter"/>
</dbReference>
<comment type="subcellular location">
    <subcellularLocation>
        <location evidence="1">Cell membrane</location>
        <topology evidence="1">Multi-pass membrane protein</topology>
    </subcellularLocation>
</comment>
<evidence type="ECO:0000313" key="6">
    <source>
        <dbReference type="Proteomes" id="UP000663828"/>
    </source>
</evidence>
<keyword evidence="2" id="KW-1003">Cell membrane</keyword>
<keyword evidence="3" id="KW-1133">Transmembrane helix</keyword>
<feature type="transmembrane region" description="Helical" evidence="3">
    <location>
        <begin position="128"/>
        <end position="144"/>
    </location>
</feature>
<dbReference type="InterPro" id="IPR006068">
    <property type="entry name" value="ATPase_P-typ_cation-transptr_C"/>
</dbReference>
<evidence type="ECO:0000256" key="2">
    <source>
        <dbReference type="ARBA" id="ARBA00022475"/>
    </source>
</evidence>
<dbReference type="InterPro" id="IPR023298">
    <property type="entry name" value="ATPase_P-typ_TM_dom_sf"/>
</dbReference>
<feature type="domain" description="Cation-transporting P-type ATPase C-terminal" evidence="4">
    <location>
        <begin position="27"/>
        <end position="150"/>
    </location>
</feature>
<evidence type="ECO:0000259" key="4">
    <source>
        <dbReference type="Pfam" id="PF00689"/>
    </source>
</evidence>
<dbReference type="PANTHER" id="PTHR43294:SF21">
    <property type="entry name" value="CATION TRANSPORTING ATPASE"/>
    <property type="match status" value="1"/>
</dbReference>
<dbReference type="GO" id="GO:0006883">
    <property type="term" value="P:intracellular sodium ion homeostasis"/>
    <property type="evidence" value="ECO:0007669"/>
    <property type="project" value="TreeGrafter"/>
</dbReference>
<dbReference type="Gene3D" id="1.20.1110.10">
    <property type="entry name" value="Calcium-transporting ATPase, transmembrane domain"/>
    <property type="match status" value="1"/>
</dbReference>
<evidence type="ECO:0000313" key="5">
    <source>
        <dbReference type="EMBL" id="CAF1413024.1"/>
    </source>
</evidence>
<dbReference type="AlphaFoldDB" id="A0A815LYD5"/>
<keyword evidence="3" id="KW-0472">Membrane</keyword>
<dbReference type="SUPFAM" id="SSF81665">
    <property type="entry name" value="Calcium ATPase, transmembrane domain M"/>
    <property type="match status" value="1"/>
</dbReference>
<evidence type="ECO:0000256" key="3">
    <source>
        <dbReference type="SAM" id="Phobius"/>
    </source>
</evidence>
<protein>
    <recommendedName>
        <fullName evidence="4">Cation-transporting P-type ATPase C-terminal domain-containing protein</fullName>
    </recommendedName>
</protein>
<dbReference type="GO" id="GO:0030007">
    <property type="term" value="P:intracellular potassium ion homeostasis"/>
    <property type="evidence" value="ECO:0007669"/>
    <property type="project" value="TreeGrafter"/>
</dbReference>
<gene>
    <name evidence="5" type="ORF">XAT740_LOCUS34779</name>
</gene>
<dbReference type="GO" id="GO:1990573">
    <property type="term" value="P:potassium ion import across plasma membrane"/>
    <property type="evidence" value="ECO:0007669"/>
    <property type="project" value="TreeGrafter"/>
</dbReference>
<feature type="transmembrane region" description="Helical" evidence="3">
    <location>
        <begin position="95"/>
        <end position="116"/>
    </location>
</feature>
<dbReference type="EMBL" id="CAJNOR010003429">
    <property type="protein sequence ID" value="CAF1413024.1"/>
    <property type="molecule type" value="Genomic_DNA"/>
</dbReference>
<keyword evidence="6" id="KW-1185">Reference proteome</keyword>
<sequence>MLAGNAATFVGFFSYCYYWIDNGVPFYSFMFTFEHFGKDPPLPQSPEELRRMTSTAQSAYYCSTCIFQMINFFATRTRYASIIQHNPFWGKSRNWYVFLAIIGSTGVQLLVTRLVWFNNTFQTQPIPVKYIVPTIGFGMLWLLIDELRKLCVRKWPKGILAKIAW</sequence>
<evidence type="ECO:0000256" key="1">
    <source>
        <dbReference type="ARBA" id="ARBA00004651"/>
    </source>
</evidence>
<feature type="transmembrane region" description="Helical" evidence="3">
    <location>
        <begin position="58"/>
        <end position="74"/>
    </location>
</feature>
<comment type="caution">
    <text evidence="5">The sequence shown here is derived from an EMBL/GenBank/DDBJ whole genome shotgun (WGS) entry which is preliminary data.</text>
</comment>
<organism evidence="5 6">
    <name type="scientific">Adineta ricciae</name>
    <name type="common">Rotifer</name>
    <dbReference type="NCBI Taxonomy" id="249248"/>
    <lineage>
        <taxon>Eukaryota</taxon>
        <taxon>Metazoa</taxon>
        <taxon>Spiralia</taxon>
        <taxon>Gnathifera</taxon>
        <taxon>Rotifera</taxon>
        <taxon>Eurotatoria</taxon>
        <taxon>Bdelloidea</taxon>
        <taxon>Adinetida</taxon>
        <taxon>Adinetidae</taxon>
        <taxon>Adineta</taxon>
    </lineage>
</organism>